<keyword evidence="2" id="KW-1185">Reference proteome</keyword>
<dbReference type="PANTHER" id="PTHR31649:SF1">
    <property type="entry name" value="FARNESOIC ACID O-METHYL TRANSFERASE DOMAIN-CONTAINING PROTEIN"/>
    <property type="match status" value="1"/>
</dbReference>
<evidence type="ECO:0000313" key="2">
    <source>
        <dbReference type="Proteomes" id="UP001164746"/>
    </source>
</evidence>
<dbReference type="Proteomes" id="UP001164746">
    <property type="component" value="Chromosome 6"/>
</dbReference>
<dbReference type="PANTHER" id="PTHR31649">
    <property type="entry name" value="AGAP009604-PA"/>
    <property type="match status" value="1"/>
</dbReference>
<protein>
    <submittedName>
        <fullName evidence="1">NATT4-like protein</fullName>
    </submittedName>
</protein>
<dbReference type="EMBL" id="CP111017">
    <property type="protein sequence ID" value="WAR08703.1"/>
    <property type="molecule type" value="Genomic_DNA"/>
</dbReference>
<evidence type="ECO:0000313" key="1">
    <source>
        <dbReference type="EMBL" id="WAR08703.1"/>
    </source>
</evidence>
<name>A0ABY7EFB8_MYAAR</name>
<gene>
    <name evidence="1" type="ORF">MAR_018661</name>
</gene>
<accession>A0ABY7EFB8</accession>
<proteinExistence type="predicted"/>
<sequence>MWIRTTHLYVDTYNTPLCGYVQHLSLWIRTTLLYVDTYNTPLCGYVHHTSMWIRTAPLYVDTYNTPLCGYVQHTSTWIRTSHLYADAYITPLCGYVHYTFMRIRTAPLYANTYTKSMRIRTVHLYADTMAVWQSCSGGRIPPSAIRAGYEADGRPLYVGRVRMQDGSMTPGKAGCHLPGAHIPWGSKENVEQNYEILVQPVDAVGHYEWQRFSGGNVPHNAMSTDRGMYVARCYHEGSLVPGKVHTDHGCAYIPYGGDEKSCSDYERRALAVLKVCSPGAGGVRPRCWRMAVWQSCSGGNIPPSAVRAGYEADGQPLFVARARMSDGAMTPGKASRKLPGAHIPWGGKENIVQNYEILVQPVDAVGHYEWQRCHGGSVPHNALSTDRGMYVARCHHEGGLVPCKVHIDHGCAYIPYGGEERSCSEYEVFCRVK</sequence>
<organism evidence="1 2">
    <name type="scientific">Mya arenaria</name>
    <name type="common">Soft-shell clam</name>
    <dbReference type="NCBI Taxonomy" id="6604"/>
    <lineage>
        <taxon>Eukaryota</taxon>
        <taxon>Metazoa</taxon>
        <taxon>Spiralia</taxon>
        <taxon>Lophotrochozoa</taxon>
        <taxon>Mollusca</taxon>
        <taxon>Bivalvia</taxon>
        <taxon>Autobranchia</taxon>
        <taxon>Heteroconchia</taxon>
        <taxon>Euheterodonta</taxon>
        <taxon>Imparidentia</taxon>
        <taxon>Neoheterodontei</taxon>
        <taxon>Myida</taxon>
        <taxon>Myoidea</taxon>
        <taxon>Myidae</taxon>
        <taxon>Mya</taxon>
    </lineage>
</organism>
<dbReference type="SMART" id="SM00696">
    <property type="entry name" value="DM9"/>
    <property type="match status" value="4"/>
</dbReference>
<reference evidence="1" key="1">
    <citation type="submission" date="2022-11" db="EMBL/GenBank/DDBJ databases">
        <title>Centuries of genome instability and evolution in soft-shell clam transmissible cancer (bioRxiv).</title>
        <authorList>
            <person name="Hart S.F.M."/>
            <person name="Yonemitsu M.A."/>
            <person name="Giersch R.M."/>
            <person name="Beal B.F."/>
            <person name="Arriagada G."/>
            <person name="Davis B.W."/>
            <person name="Ostrander E.A."/>
            <person name="Goff S.P."/>
            <person name="Metzger M.J."/>
        </authorList>
    </citation>
    <scope>NUCLEOTIDE SEQUENCE</scope>
    <source>
        <strain evidence="1">MELC-2E11</strain>
        <tissue evidence="1">Siphon/mantle</tissue>
    </source>
</reference>
<dbReference type="InterPro" id="IPR006616">
    <property type="entry name" value="DM9_repeat"/>
</dbReference>
<dbReference type="Pfam" id="PF11901">
    <property type="entry name" value="DM9"/>
    <property type="match status" value="2"/>
</dbReference>